<accession>A0A0N0GPE9</accession>
<dbReference type="PANTHER" id="PTHR30586">
    <property type="entry name" value="ELECTRON TRANSPORT COMPLEX PROTEIN RNFE"/>
    <property type="match status" value="1"/>
</dbReference>
<dbReference type="NCBIfam" id="TIGR01948">
    <property type="entry name" value="rnfE"/>
    <property type="match status" value="1"/>
</dbReference>
<keyword evidence="10" id="KW-1185">Reference proteome</keyword>
<feature type="transmembrane region" description="Helical" evidence="8">
    <location>
        <begin position="44"/>
        <end position="62"/>
    </location>
</feature>
<reference evidence="9 10" key="1">
    <citation type="submission" date="2015-07" db="EMBL/GenBank/DDBJ databases">
        <title>Draft genome sequence of the Amantichitinum ursilacus IGB-41, a new chitin-degrading bacterium.</title>
        <authorList>
            <person name="Kirstahler P."/>
            <person name="Guenther M."/>
            <person name="Grumaz C."/>
            <person name="Rupp S."/>
            <person name="Zibek S."/>
            <person name="Sohn K."/>
        </authorList>
    </citation>
    <scope>NUCLEOTIDE SEQUENCE [LARGE SCALE GENOMIC DNA]</scope>
    <source>
        <strain evidence="9 10">IGB-41</strain>
    </source>
</reference>
<dbReference type="PATRIC" id="fig|857265.3.peg.2058"/>
<evidence type="ECO:0000256" key="1">
    <source>
        <dbReference type="ARBA" id="ARBA00004127"/>
    </source>
</evidence>
<evidence type="ECO:0000313" key="9">
    <source>
        <dbReference type="EMBL" id="KPC53414.1"/>
    </source>
</evidence>
<dbReference type="GO" id="GO:0012505">
    <property type="term" value="C:endomembrane system"/>
    <property type="evidence" value="ECO:0007669"/>
    <property type="project" value="UniProtKB-SubCell"/>
</dbReference>
<organism evidence="9 10">
    <name type="scientific">Amantichitinum ursilacus</name>
    <dbReference type="NCBI Taxonomy" id="857265"/>
    <lineage>
        <taxon>Bacteria</taxon>
        <taxon>Pseudomonadati</taxon>
        <taxon>Pseudomonadota</taxon>
        <taxon>Betaproteobacteria</taxon>
        <taxon>Neisseriales</taxon>
        <taxon>Chitinibacteraceae</taxon>
        <taxon>Amantichitinum</taxon>
    </lineage>
</organism>
<keyword evidence="6 8" id="KW-1133">Transmembrane helix</keyword>
<dbReference type="AlphaFoldDB" id="A0A0N0GPE9"/>
<comment type="subunit">
    <text evidence="8">The complex is composed of six subunits: RnfA, RnfB, RnfC, RnfD, RnfE and RnfG.</text>
</comment>
<keyword evidence="8" id="KW-1003">Cell membrane</keyword>
<dbReference type="PIRSF" id="PIRSF006102">
    <property type="entry name" value="NQR_DE"/>
    <property type="match status" value="1"/>
</dbReference>
<gene>
    <name evidence="8 9" type="primary">rnfE</name>
    <name evidence="9" type="ORF">WG78_10000</name>
</gene>
<keyword evidence="4 8" id="KW-1278">Translocase</keyword>
<dbReference type="GO" id="GO:0022900">
    <property type="term" value="P:electron transport chain"/>
    <property type="evidence" value="ECO:0007669"/>
    <property type="project" value="UniProtKB-UniRule"/>
</dbReference>
<evidence type="ECO:0000256" key="8">
    <source>
        <dbReference type="HAMAP-Rule" id="MF_00478"/>
    </source>
</evidence>
<dbReference type="HAMAP" id="MF_00478">
    <property type="entry name" value="RsxE_RnfE"/>
    <property type="match status" value="1"/>
</dbReference>
<dbReference type="OrthoDB" id="9782945at2"/>
<dbReference type="GO" id="GO:0005886">
    <property type="term" value="C:plasma membrane"/>
    <property type="evidence" value="ECO:0007669"/>
    <property type="project" value="UniProtKB-SubCell"/>
</dbReference>
<keyword evidence="5 8" id="KW-0249">Electron transport</keyword>
<feature type="transmembrane region" description="Helical" evidence="8">
    <location>
        <begin position="100"/>
        <end position="120"/>
    </location>
</feature>
<comment type="function">
    <text evidence="8">Part of a membrane-bound complex that couples electron transfer with translocation of ions across the membrane.</text>
</comment>
<keyword evidence="3 8" id="KW-0812">Transmembrane</keyword>
<dbReference type="InterPro" id="IPR010968">
    <property type="entry name" value="RnfE"/>
</dbReference>
<dbReference type="STRING" id="857265.WG78_10000"/>
<evidence type="ECO:0000256" key="4">
    <source>
        <dbReference type="ARBA" id="ARBA00022967"/>
    </source>
</evidence>
<evidence type="ECO:0000256" key="2">
    <source>
        <dbReference type="ARBA" id="ARBA00022448"/>
    </source>
</evidence>
<dbReference type="EC" id="7.-.-.-" evidence="8"/>
<comment type="similarity">
    <text evidence="8">Belongs to the NqrDE/RnfAE family.</text>
</comment>
<evidence type="ECO:0000313" key="10">
    <source>
        <dbReference type="Proteomes" id="UP000037939"/>
    </source>
</evidence>
<dbReference type="PANTHER" id="PTHR30586:SF0">
    <property type="entry name" value="ION-TRANSLOCATING OXIDOREDUCTASE COMPLEX SUBUNIT E"/>
    <property type="match status" value="1"/>
</dbReference>
<dbReference type="Proteomes" id="UP000037939">
    <property type="component" value="Unassembled WGS sequence"/>
</dbReference>
<comment type="caution">
    <text evidence="9">The sequence shown here is derived from an EMBL/GenBank/DDBJ whole genome shotgun (WGS) entry which is preliminary data.</text>
</comment>
<evidence type="ECO:0000256" key="3">
    <source>
        <dbReference type="ARBA" id="ARBA00022692"/>
    </source>
</evidence>
<evidence type="ECO:0000256" key="6">
    <source>
        <dbReference type="ARBA" id="ARBA00022989"/>
    </source>
</evidence>
<protein>
    <recommendedName>
        <fullName evidence="8">Ion-translocating oxidoreductase complex subunit E</fullName>
        <ecNumber evidence="8">7.-.-.-</ecNumber>
    </recommendedName>
    <alternativeName>
        <fullName evidence="8">Rnf electron transport complex subunit E</fullName>
    </alternativeName>
</protein>
<comment type="subcellular location">
    <subcellularLocation>
        <location evidence="8">Cell inner membrane</location>
        <topology evidence="8">Multi-pass membrane protein</topology>
    </subcellularLocation>
    <subcellularLocation>
        <location evidence="1">Endomembrane system</location>
        <topology evidence="1">Multi-pass membrane protein</topology>
    </subcellularLocation>
</comment>
<evidence type="ECO:0000256" key="5">
    <source>
        <dbReference type="ARBA" id="ARBA00022982"/>
    </source>
</evidence>
<keyword evidence="7 8" id="KW-0472">Membrane</keyword>
<dbReference type="EMBL" id="LAQT01000007">
    <property type="protein sequence ID" value="KPC53414.1"/>
    <property type="molecule type" value="Genomic_DNA"/>
</dbReference>
<feature type="transmembrane region" description="Helical" evidence="8">
    <location>
        <begin position="188"/>
        <end position="211"/>
    </location>
</feature>
<sequence>MITQTEVRSISHNAVWKQNPTVVQILGMCPTLAMTTTLVNGTSLGLATALVMACSGGCVALLRSFVPNELRNPVFILIIAAAVTILDLAMNAYLHALYNVLGIFIPLIVTNCIVLARSEAFASKNGVAQSTLDGFMMGIGGTVVLAVLGGLREIIGKGTLFSGVDLVFGAAAKSWVLHLVPADLNYQFLFVVLPPGAFIGLGFLVAGKAALDRRADAARRRAEEAAAGGSEVQAA</sequence>
<dbReference type="Pfam" id="PF02508">
    <property type="entry name" value="Rnf-Nqr"/>
    <property type="match status" value="1"/>
</dbReference>
<keyword evidence="8" id="KW-0997">Cell inner membrane</keyword>
<feature type="transmembrane region" description="Helical" evidence="8">
    <location>
        <begin position="132"/>
        <end position="151"/>
    </location>
</feature>
<dbReference type="InterPro" id="IPR003667">
    <property type="entry name" value="NqrDE/RnfAE"/>
</dbReference>
<dbReference type="RefSeq" id="WP_053937647.1">
    <property type="nucleotide sequence ID" value="NZ_LAQT01000007.1"/>
</dbReference>
<proteinExistence type="inferred from homology"/>
<dbReference type="NCBIfam" id="NF009070">
    <property type="entry name" value="PRK12405.1"/>
    <property type="match status" value="1"/>
</dbReference>
<evidence type="ECO:0000256" key="7">
    <source>
        <dbReference type="ARBA" id="ARBA00023136"/>
    </source>
</evidence>
<keyword evidence="2 8" id="KW-0813">Transport</keyword>
<name>A0A0N0GPE9_9NEIS</name>
<feature type="transmembrane region" description="Helical" evidence="8">
    <location>
        <begin position="74"/>
        <end position="94"/>
    </location>
</feature>